<evidence type="ECO:0000313" key="2">
    <source>
        <dbReference type="EMBL" id="GLW68654.1"/>
    </source>
</evidence>
<accession>A0A9W6Q2C8</accession>
<proteinExistence type="predicted"/>
<feature type="region of interest" description="Disordered" evidence="1">
    <location>
        <begin position="42"/>
        <end position="126"/>
    </location>
</feature>
<name>A0A9W6Q2C8_9ACTN</name>
<dbReference type="EMBL" id="BSSA01000002">
    <property type="protein sequence ID" value="GLW68654.1"/>
    <property type="molecule type" value="Genomic_DNA"/>
</dbReference>
<comment type="caution">
    <text evidence="2">The sequence shown here is derived from an EMBL/GenBank/DDBJ whole genome shotgun (WGS) entry which is preliminary data.</text>
</comment>
<dbReference type="Proteomes" id="UP001165041">
    <property type="component" value="Unassembled WGS sequence"/>
</dbReference>
<feature type="compositionally biased region" description="Low complexity" evidence="1">
    <location>
        <begin position="82"/>
        <end position="91"/>
    </location>
</feature>
<organism evidence="2 3">
    <name type="scientific">Kitasatospora phosalacinea</name>
    <dbReference type="NCBI Taxonomy" id="2065"/>
    <lineage>
        <taxon>Bacteria</taxon>
        <taxon>Bacillati</taxon>
        <taxon>Actinomycetota</taxon>
        <taxon>Actinomycetes</taxon>
        <taxon>Kitasatosporales</taxon>
        <taxon>Streptomycetaceae</taxon>
        <taxon>Kitasatospora</taxon>
    </lineage>
</organism>
<evidence type="ECO:0000313" key="3">
    <source>
        <dbReference type="Proteomes" id="UP001165041"/>
    </source>
</evidence>
<protein>
    <submittedName>
        <fullName evidence="2">Uncharacterized protein</fullName>
    </submittedName>
</protein>
<gene>
    <name evidence="2" type="ORF">Kpho02_09530</name>
</gene>
<feature type="compositionally biased region" description="Basic residues" evidence="1">
    <location>
        <begin position="54"/>
        <end position="66"/>
    </location>
</feature>
<dbReference type="AlphaFoldDB" id="A0A9W6Q2C8"/>
<reference evidence="2" key="1">
    <citation type="submission" date="2023-02" db="EMBL/GenBank/DDBJ databases">
        <title>Kitasatospora phosalacinea NBRC 14627.</title>
        <authorList>
            <person name="Ichikawa N."/>
            <person name="Sato H."/>
            <person name="Tonouchi N."/>
        </authorList>
    </citation>
    <scope>NUCLEOTIDE SEQUENCE</scope>
    <source>
        <strain evidence="2">NBRC 14627</strain>
    </source>
</reference>
<evidence type="ECO:0000256" key="1">
    <source>
        <dbReference type="SAM" id="MobiDB-lite"/>
    </source>
</evidence>
<sequence length="166" mass="17974">MEEPRDNSAPRTLWTGKTHPFLWKTGVRTRIVRIAAQAFGAAAGPENGPTRGSLPRRRPFHTHRARPAAPDRRDPATAGAVPRSIGRPLLRGGRRSPRKGPACTRTSASGRGPTTRPGNAPGLRKGSRAALARLPYVSSTALPAKVIDRCAWCRRGRSARCRTFVS</sequence>